<evidence type="ECO:0000313" key="1">
    <source>
        <dbReference type="EMBL" id="QYW05841.1"/>
    </source>
</evidence>
<organism evidence="1 2">
    <name type="scientific">Vibrio phage vB_VpaP_G1</name>
    <dbReference type="NCBI Taxonomy" id="2862773"/>
    <lineage>
        <taxon>Viruses</taxon>
        <taxon>Duplodnaviria</taxon>
        <taxon>Heunggongvirae</taxon>
        <taxon>Uroviricota</taxon>
        <taxon>Caudoviricetes</taxon>
        <taxon>Autographivirales</taxon>
        <taxon>Youngvirus</taxon>
        <taxon>Youngvirus G1</taxon>
    </lineage>
</organism>
<dbReference type="RefSeq" id="YP_010648429.1">
    <property type="nucleotide sequence ID" value="NC_070758.1"/>
</dbReference>
<dbReference type="KEGG" id="vg:77923868"/>
<accession>A0AAE7WU36</accession>
<protein>
    <submittedName>
        <fullName evidence="1">Uncharacterized protein</fullName>
    </submittedName>
</protein>
<evidence type="ECO:0000313" key="2">
    <source>
        <dbReference type="Proteomes" id="UP000828797"/>
    </source>
</evidence>
<name>A0AAE7WU36_9CAUD</name>
<dbReference type="EMBL" id="MZ592920">
    <property type="protein sequence ID" value="QYW05841.1"/>
    <property type="molecule type" value="Genomic_DNA"/>
</dbReference>
<dbReference type="GeneID" id="77923868"/>
<sequence length="97" mass="11079">MVSIRGKSVQETTVQVTEQDIFFAALECLSPKDAMACTVRAYKREWGLPAGAYLKGTNWVKDEEHYTSHSWSTTEVIREATESEIEVYNTLINLYNK</sequence>
<dbReference type="Proteomes" id="UP000828797">
    <property type="component" value="Segment"/>
</dbReference>
<reference evidence="1" key="1">
    <citation type="submission" date="2021-07" db="EMBL/GenBank/DDBJ databases">
        <authorList>
            <person name="Wang J."/>
            <person name="Yang M."/>
        </authorList>
    </citation>
    <scope>NUCLEOTIDE SEQUENCE</scope>
</reference>
<keyword evidence="2" id="KW-1185">Reference proteome</keyword>
<proteinExistence type="predicted"/>